<keyword evidence="2" id="KW-1185">Reference proteome</keyword>
<evidence type="ECO:0008006" key="3">
    <source>
        <dbReference type="Google" id="ProtNLM"/>
    </source>
</evidence>
<sequence length="23" mass="2672">MTNVFSQTLGITPLKYQKQFGNR</sequence>
<dbReference type="Proteomes" id="UP001431181">
    <property type="component" value="Unassembled WGS sequence"/>
</dbReference>
<comment type="caution">
    <text evidence="1">The sequence shown here is derived from an EMBL/GenBank/DDBJ whole genome shotgun (WGS) entry which is preliminary data.</text>
</comment>
<protein>
    <recommendedName>
        <fullName evidence="3">HTH araC/xylS-type domain-containing protein</fullName>
    </recommendedName>
</protein>
<accession>A0ABT3KI69</accession>
<gene>
    <name evidence="1" type="ORF">ONZ52_15380</name>
</gene>
<reference evidence="1" key="1">
    <citation type="submission" date="2022-11" db="EMBL/GenBank/DDBJ databases">
        <title>Marinomonas sp. nov., isolated from marine algae.</title>
        <authorList>
            <person name="Choi D.G."/>
            <person name="Kim J.M."/>
            <person name="Lee J.K."/>
            <person name="Baek J.H."/>
            <person name="Jeon C.O."/>
        </authorList>
    </citation>
    <scope>NUCLEOTIDE SEQUENCE</scope>
    <source>
        <strain evidence="1">KJ51-3</strain>
    </source>
</reference>
<evidence type="ECO:0000313" key="2">
    <source>
        <dbReference type="Proteomes" id="UP001431181"/>
    </source>
</evidence>
<organism evidence="1 2">
    <name type="scientific">Marinomonas rhodophyticola</name>
    <dbReference type="NCBI Taxonomy" id="2992803"/>
    <lineage>
        <taxon>Bacteria</taxon>
        <taxon>Pseudomonadati</taxon>
        <taxon>Pseudomonadota</taxon>
        <taxon>Gammaproteobacteria</taxon>
        <taxon>Oceanospirillales</taxon>
        <taxon>Oceanospirillaceae</taxon>
        <taxon>Marinomonas</taxon>
    </lineage>
</organism>
<name>A0ABT3KI69_9GAMM</name>
<proteinExistence type="predicted"/>
<evidence type="ECO:0000313" key="1">
    <source>
        <dbReference type="EMBL" id="MCW4630238.1"/>
    </source>
</evidence>
<dbReference type="EMBL" id="JAPEUL010000009">
    <property type="protein sequence ID" value="MCW4630238.1"/>
    <property type="molecule type" value="Genomic_DNA"/>
</dbReference>